<dbReference type="Proteomes" id="UP000078550">
    <property type="component" value="Unassembled WGS sequence"/>
</dbReference>
<dbReference type="SUPFAM" id="SSF101447">
    <property type="entry name" value="Formin homology 2 domain (FH2 domain)"/>
    <property type="match status" value="1"/>
</dbReference>
<reference evidence="4 5" key="1">
    <citation type="submission" date="2016-05" db="EMBL/GenBank/DDBJ databases">
        <authorList>
            <person name="Naeem Raeece"/>
        </authorList>
    </citation>
    <scope>NUCLEOTIDE SEQUENCE [LARGE SCALE GENOMIC DNA]</scope>
</reference>
<protein>
    <submittedName>
        <fullName evidence="3">Nuclear formin-like protein (MISFIT)</fullName>
    </submittedName>
</protein>
<feature type="compositionally biased region" description="Basic and acidic residues" evidence="1">
    <location>
        <begin position="779"/>
        <end position="789"/>
    </location>
</feature>
<evidence type="ECO:0000313" key="3">
    <source>
        <dbReference type="EMBL" id="SBT47134.1"/>
    </source>
</evidence>
<feature type="compositionally biased region" description="Basic and acidic residues" evidence="1">
    <location>
        <begin position="1200"/>
        <end position="1210"/>
    </location>
</feature>
<feature type="compositionally biased region" description="Basic and acidic residues" evidence="1">
    <location>
        <begin position="1217"/>
        <end position="1232"/>
    </location>
</feature>
<feature type="region of interest" description="Disordered" evidence="1">
    <location>
        <begin position="889"/>
        <end position="920"/>
    </location>
</feature>
<feature type="region of interest" description="Disordered" evidence="1">
    <location>
        <begin position="480"/>
        <end position="499"/>
    </location>
</feature>
<feature type="compositionally biased region" description="Low complexity" evidence="1">
    <location>
        <begin position="204"/>
        <end position="215"/>
    </location>
</feature>
<name>A0A1A8ZTH4_PLAOA</name>
<feature type="compositionally biased region" description="Polar residues" evidence="1">
    <location>
        <begin position="172"/>
        <end position="192"/>
    </location>
</feature>
<reference evidence="3" key="2">
    <citation type="submission" date="2016-05" db="EMBL/GenBank/DDBJ databases">
        <authorList>
            <person name="Lavstsen T."/>
            <person name="Jespersen J.S."/>
        </authorList>
    </citation>
    <scope>NUCLEOTIDE SEQUENCE [LARGE SCALE GENOMIC DNA]</scope>
</reference>
<gene>
    <name evidence="2" type="ORF">POVWA1_054180</name>
    <name evidence="3" type="ORF">POVWA2_053410</name>
</gene>
<organism evidence="3 4">
    <name type="scientific">Plasmodium ovale wallikeri</name>
    <dbReference type="NCBI Taxonomy" id="864142"/>
    <lineage>
        <taxon>Eukaryota</taxon>
        <taxon>Sar</taxon>
        <taxon>Alveolata</taxon>
        <taxon>Apicomplexa</taxon>
        <taxon>Aconoidasida</taxon>
        <taxon>Haemosporida</taxon>
        <taxon>Plasmodiidae</taxon>
        <taxon>Plasmodium</taxon>
        <taxon>Plasmodium (Plasmodium)</taxon>
    </lineage>
</organism>
<proteinExistence type="predicted"/>
<feature type="compositionally biased region" description="Basic residues" evidence="1">
    <location>
        <begin position="1233"/>
        <end position="1246"/>
    </location>
</feature>
<keyword evidence="5" id="KW-1185">Reference proteome</keyword>
<feature type="region of interest" description="Disordered" evidence="1">
    <location>
        <begin position="172"/>
        <end position="217"/>
    </location>
</feature>
<dbReference type="InterPro" id="IPR042201">
    <property type="entry name" value="FH2_Formin_sf"/>
</dbReference>
<evidence type="ECO:0000256" key="1">
    <source>
        <dbReference type="SAM" id="MobiDB-lite"/>
    </source>
</evidence>
<sequence length="1690" mass="192398">MAVPASVESVIKKKKKKNGKKSETSRMLRSEIGRKQNCLRWNVEELHALHLHVQPRSLYSPLFVLLTVCIPTLPPCEIFQENRRLKKLSDKLLHLLNRYRCAYLKSIRLVQIYEGVIARNCHDGNGEKDLIERCKRKKRQFEGILEEEIVLRKKWRNVFCSDGALCSEPRSNISLSSKDEQGNTTLEKSSNDVVGLQGRENDNSESGNDNSNNHNIPKGVIHMVEKNKSDYVSLGALDFSAYKEDSEGYVKYCEKKKTQMNNDRGNREGTGSILTKHVNQYEVKRRPLYNQSLYTKHSNVKSSQIRTLPSIGKSIYIDKYSKLNSTKKMDILSNKSFYINSSNSVHKTMGVHKKIGKSELCKSTFIPTNRHMPHLNRSIYIDTKSTNRNGNMSEGLLSTSKCALPNKDSTYKGDGAGNKKGNFLRTSNLQSAGASAGSNGVYVKKTNALNAPSGSSSTHVNRHLPSRSVYCRSNTHAGSGVGISDAATTGGASGKRGTTEESAADCKALGCLPQLVNPPLGEDTEEEGTEWKEAEEELAKGGGDKGRNLGRILRNSPDACAREGGNTTWEDLRFQYVPLTLDIVEQLIESGEDYAPSHVDAVTCGSEEWNKNTNKGYDTNKEIDNKASCKINLEQFNLNREESYLDYKGKEMKQNMSISNVKKELPEDANGSAEMNRSMNLHKNKNPIEIETNENICPNSDNHFKDEIEHGDAQYMKLERDGIIKAEESSERDVSSHKMDKGNNAIDTVCGEMADRHAVNTLHNPSKGELASRQSNNLHKIDSSRKCSGDMDDNPPSIGAQDGEPFSLSSRNTPPSVISPFQNGNDGKSQMKNSFITTERDTCTDSEVDNNQKGSGRDGIPSSGEVCDKFPTIRRKAILNINDEIRKRVQENEQKGNNLVRLEESSKRSSGSKFPFPPSVQKLMSSLAEGEGEKEEKRINNNRANLNIEIKPNIEYVSLDIVDLDTAMNEGLHNYKKVEESYIQSEEDIRDIVLYNTLLEREKIIPCYNSNFEKKNGDTLRKNEAIMFKSSQEVKSEVSKYIGMSIFQCIAETYTPSNSLMNDRRLEIWFTKRKKEKRIRNDDNNLMVSRRMPNFIFKKKECRPSCMGHFSQPITILLCSLKRRNEYRNLKTIITSIILCTCDSSTMEIILHTIPEENNKHYPLWQEALRKLDARLGGKRDDTLRSLLSMTTEDEAESDEGSRDGSKDGSDAGSGDGNHDDDQDDHCYPEKGRNRRNNGGRSMRRQNRYDDLSLKTYDFMKGMGRSNVYGNCLSSSMSSTGTEAVEGGASTLGVFREKNQGEDFTMLEDEEFCLFMCSIQNVHKRFRYLLLIENFNFIYDDLVKHIRNKLNSIELIVSKHIQLKQLFCNILFLCNWMNEPIVYKWFQWNTVVKRLEKLHGYLENGRISRDRCILLLLAEHTGEIFTDKELQELQKASKFYFKDLYNKSIDFINTYLELKNKMSTEELKKGCCIMCIDEDVMSKDNFLEKVHLFVQKNYKKMLFIIWNLVHLVKKYLILIIWFGDIKPFYPLFSYMDETKKIKNSEDLFVNFSLFFEAYNKYVQIVRKNEANEQNGHKAALLGDETSSCLPHNYFLSSIDRDRESQRGKIDDMNNTTYCIASSATTRVSDGENCADDSAMPNAEAKKRKSLTNTVDYACEIKRKSFEKERRKSLRRASFENMCEVEFESSD</sequence>
<evidence type="ECO:0000313" key="2">
    <source>
        <dbReference type="EMBL" id="SBT46644.1"/>
    </source>
</evidence>
<evidence type="ECO:0000313" key="4">
    <source>
        <dbReference type="Proteomes" id="UP000078550"/>
    </source>
</evidence>
<feature type="compositionally biased region" description="Basic and acidic residues" evidence="1">
    <location>
        <begin position="529"/>
        <end position="547"/>
    </location>
</feature>
<feature type="compositionally biased region" description="Polar residues" evidence="1">
    <location>
        <begin position="807"/>
        <end position="837"/>
    </location>
</feature>
<dbReference type="Proteomes" id="UP000078555">
    <property type="component" value="Unassembled WGS sequence"/>
</dbReference>
<feature type="region of interest" description="Disordered" evidence="1">
    <location>
        <begin position="1"/>
        <end position="27"/>
    </location>
</feature>
<feature type="region of interest" description="Disordered" evidence="1">
    <location>
        <begin position="1189"/>
        <end position="1247"/>
    </location>
</feature>
<feature type="region of interest" description="Disordered" evidence="1">
    <location>
        <begin position="763"/>
        <end position="867"/>
    </location>
</feature>
<dbReference type="Gene3D" id="1.20.58.2220">
    <property type="entry name" value="Formin, FH2 domain"/>
    <property type="match status" value="1"/>
</dbReference>
<feature type="region of interest" description="Disordered" evidence="1">
    <location>
        <begin position="515"/>
        <end position="550"/>
    </location>
</feature>
<evidence type="ECO:0000313" key="5">
    <source>
        <dbReference type="Proteomes" id="UP000078555"/>
    </source>
</evidence>
<accession>A0A1A8ZTH4</accession>
<dbReference type="EMBL" id="FLRE01000187">
    <property type="protein sequence ID" value="SBT47134.1"/>
    <property type="molecule type" value="Genomic_DNA"/>
</dbReference>
<dbReference type="EMBL" id="FLRD01000140">
    <property type="protein sequence ID" value="SBT46644.1"/>
    <property type="molecule type" value="Genomic_DNA"/>
</dbReference>